<dbReference type="InterPro" id="IPR001031">
    <property type="entry name" value="Thioesterase"/>
</dbReference>
<dbReference type="SUPFAM" id="SSF56801">
    <property type="entry name" value="Acetyl-CoA synthetase-like"/>
    <property type="match status" value="2"/>
</dbReference>
<dbReference type="GO" id="GO:0005737">
    <property type="term" value="C:cytoplasm"/>
    <property type="evidence" value="ECO:0007669"/>
    <property type="project" value="TreeGrafter"/>
</dbReference>
<dbReference type="InterPro" id="IPR000873">
    <property type="entry name" value="AMP-dep_synth/lig_dom"/>
</dbReference>
<dbReference type="SUPFAM" id="SSF52777">
    <property type="entry name" value="CoA-dependent acyltransferases"/>
    <property type="match status" value="4"/>
</dbReference>
<dbReference type="Gene3D" id="3.30.559.10">
    <property type="entry name" value="Chloramphenicol acetyltransferase-like domain"/>
    <property type="match status" value="2"/>
</dbReference>
<dbReference type="FunFam" id="3.40.50.980:FF:000001">
    <property type="entry name" value="Non-ribosomal peptide synthetase"/>
    <property type="match status" value="1"/>
</dbReference>
<dbReference type="PROSITE" id="PS50075">
    <property type="entry name" value="CARRIER"/>
    <property type="match status" value="2"/>
</dbReference>
<dbReference type="Gene3D" id="3.40.50.12780">
    <property type="entry name" value="N-terminal domain of ligase-like"/>
    <property type="match status" value="1"/>
</dbReference>
<dbReference type="InterPro" id="IPR041464">
    <property type="entry name" value="TubC_N"/>
</dbReference>
<dbReference type="SUPFAM" id="SSF53474">
    <property type="entry name" value="alpha/beta-Hydrolases"/>
    <property type="match status" value="1"/>
</dbReference>
<evidence type="ECO:0000256" key="2">
    <source>
        <dbReference type="ARBA" id="ARBA00006432"/>
    </source>
</evidence>
<accession>A0A5S9F5G1</accession>
<dbReference type="GO" id="GO:0044550">
    <property type="term" value="P:secondary metabolite biosynthetic process"/>
    <property type="evidence" value="ECO:0007669"/>
    <property type="project" value="UniProtKB-ARBA"/>
</dbReference>
<dbReference type="PANTHER" id="PTHR45527">
    <property type="entry name" value="NONRIBOSOMAL PEPTIDE SYNTHETASE"/>
    <property type="match status" value="1"/>
</dbReference>
<dbReference type="Gene3D" id="1.10.1200.10">
    <property type="entry name" value="ACP-like"/>
    <property type="match status" value="2"/>
</dbReference>
<keyword evidence="3" id="KW-0596">Phosphopantetheine</keyword>
<proteinExistence type="inferred from homology"/>
<sequence length="2417" mass="278430">MMKLDDLLSYLQRHNIQLSTKGQKIHVRAPKNTITPQISQAIAQHRSELLMHLHQQQLHKSSRRNPLQKITSSQKIPLSLNQQRLWLIHQIYQEKDPYNVPQALEIFGHLNTMILEKSLTHIVLRHEILRTVFYEDEGIPYQKILAPYEVTLPCTSISQEISHNEKIEKITHEESYTNFDLEKGMVRFRLLQLDKQHHVLFIVLHHCICDGSSFTILQRELIKCYDAYMNRHQPQLSNLPIQYSDFALWQRKWIDDETVKLLLDYWKTKLQGLQPLPLVTDYLRPSQPTFKGNSIHFNVKAQLLTKFKTLLREHNCTLFMGLLAIYKILLSRYSREQDIVVGFPIACRNHPALQNLIGFVVNTVALHTKLNDEYNFGEVLQVIRQGCLETQAYQDMPFEKLVENLSIDRDPSRFAIFQNSFALQQNWLTKTHISDITFQPLRLKRLRSRFDFHLMFEEVDEQLLGCWEYSVDLFEQATIERMATHFVQLLQSAVESPQHPIAHLDMLTSEEKQRLLVEFNDTQHNFPKNTVHGLFETQARKTPKNVALVCKNKQITYRELDEKASQLAYILAQKHRPIIAIIVERSIEMVIGILAILKSGAAYLPIDPNYPQQRIDYMLQDANIDVLLTSKNVKAIQANTVIYVDDNQISQEKLTESSVSPYNLFNIVYTSGSTGKPKGIQVKHNSVANLLLHFQRQMGITTQDTLLSVTTVCFDISVLEIFLPLISGAKNIIATTEEVTNVSTLKQKASSVTIMQATPSLWTSLLDDGWKGNSHLKILCGGEELNQNLASELLQKCRALWNVYGPTETTIWSTSCRVKSSQIVTIGKPIANTQLYVMQKNRLCAIGVPGELCISGWGVAQGYLNRPQLTQNKFVDNPYQAGRKMYKTGDLVRWLPNGEIQFLGRIDDQIKVRGFRMEPGEVETTLRQHPDITHALVVAQKDQHHHQILVAYIVAPQSTSSQLRLWLQSKLPQYMIPTHFVVLDKFPLTPNNKIDRQALPQNFITTAKTYVLPKNPMEEQIHKIWQKVLKINNISTNDNFFELGGHSLLAIRMISQVRETFQQDIPLQSIFLAPTIQRFAQLLETSTEKLTPIVALAKDKYPLSAAQKRLWFLYLLEPQSTFYNMSRIVDLKGEVDIPLMEKAITLLGERQHALKTYLEESNDGEVWQKISSQKIPLDVANLADKTNTEEQIKHEVEKEKNPFVLTKFPLVRFKLICCGKKRFVLCITMHHIISDHWSMGVLWKELTEIYNALQETRTPQLQILQVQYGDFCVWQRQQNAIAKQRDYWQKQFATKPTVLDLPTDYPRPAQQNYRGERCNLVVDENLKRKLDILSHQNDSTLFMVLLTAFNILLHRYSGQEDITIGFPIANRHHGKIENNIGFFINTLALRTDLSGDPSFEELLRRVKEVCLGAYAHQEYPFEQLVEDVNPVRDMSRNPIFQVMVNMLDDAKLSGSEFIGLQTSNYKRKMDTTKFDLTLYIRQQDALQITFRYSRDLFSLATIERMTRHFLQLLNSIVRHPQQKIAQLQIFGQYEQQQYQKNRAQQLLSVPETKEFITFAKKQIQQSIFQRYTQKVNQHGSHHAVFSNHEYHTYQEIYALSCHLALQLQQCLGENTAQVALLFSHNLSMIAAILGVVAAGKTYVPLEPVFSQRQQFIVEDANVRAIVTETNHLPQAQLLANNDTVVFNFDNLTIQDNNVTINHKVSPDHIAYLLYTSGSTGTPKGVVQNHRNILHFIRNYTNNLKITHTDRLLMVAGYHFDASIMDIFAALLNGATLYLFDLRNDSIEDLATWIIDNKITIYHSTPTIYRHFVKTIQEHQHFPDLRFVVLGGEEVRKEDVDSYKKHFEEHCIFVNGLGPTESTVTLQNFIYHHTPIPQNTVAVGYPVEDTDIVLLDAQQRPTELYGEIAIKSPHVALEYWRRPQLNAQTFLNNSPNKEKRTYRTGDMGYMRADGQIMFMGRKDSQVKIRGIRVELGEIEITIREHPKVVETAVVHYQHNAKSFLVSYVVTNTSLCVDEIKNFVREKLPSYMVPSHFVLREALPLNASGKIDKKALAEIENFDFTATKSAAPRNDIEKKLCDIWQDILQVKNIGIHDDFFALGGHSLLAVHAVSQMRPLFGFASDDHEKLPLSVLLTHPTIHDFVTIVPQIHTTLQQSIIPMNAKLRGHGIFLVHAANVDPICYQHLSHCLDGKKTAYAIRTHDLPADTSIEDTARYHCEKIKTIQAHGPYVIGGMCLGGIVAFELARQLQQRGDAVKLVFMMDTINIPGMENYKSQQLHQDKKRRKKKRLQKLVKFWQHVCSGDMHFVAQKIKKIMCGLSIKRKIKKLTDPRTKLRKKMRAQLRTIRDRYKPQPYNGVLVYIRSEKQQGDYAEKRLRQVAPNVKVHKLPGTIHSDVTRSYFAEKTSEIVQDYLGRVID</sequence>
<dbReference type="PROSITE" id="PS00012">
    <property type="entry name" value="PHOSPHOPANTETHEINE"/>
    <property type="match status" value="2"/>
</dbReference>
<keyword evidence="4" id="KW-0597">Phosphoprotein</keyword>
<dbReference type="InterPro" id="IPR045851">
    <property type="entry name" value="AMP-bd_C_sf"/>
</dbReference>
<gene>
    <name evidence="6" type="ORF">UABAM_04003</name>
</gene>
<dbReference type="FunFam" id="3.30.300.30:FF:000010">
    <property type="entry name" value="Enterobactin synthetase component F"/>
    <property type="match status" value="1"/>
</dbReference>
<dbReference type="Gene3D" id="2.30.38.10">
    <property type="entry name" value="Luciferase, Domain 3"/>
    <property type="match status" value="1"/>
</dbReference>
<comment type="cofactor">
    <cofactor evidence="1">
        <name>pantetheine 4'-phosphate</name>
        <dbReference type="ChEBI" id="CHEBI:47942"/>
    </cofactor>
</comment>
<dbReference type="InterPro" id="IPR042099">
    <property type="entry name" value="ANL_N_sf"/>
</dbReference>
<dbReference type="InterPro" id="IPR020845">
    <property type="entry name" value="AMP-binding_CS"/>
</dbReference>
<dbReference type="Pfam" id="PF13193">
    <property type="entry name" value="AMP-binding_C"/>
    <property type="match status" value="2"/>
</dbReference>
<dbReference type="CDD" id="cd19531">
    <property type="entry name" value="LCL_NRPS-like"/>
    <property type="match status" value="2"/>
</dbReference>
<evidence type="ECO:0000313" key="6">
    <source>
        <dbReference type="EMBL" id="BBM85629.1"/>
    </source>
</evidence>
<dbReference type="KEGG" id="uam:UABAM_04003"/>
<dbReference type="OrthoDB" id="9778383at2"/>
<dbReference type="InterPro" id="IPR006162">
    <property type="entry name" value="Ppantetheine_attach_site"/>
</dbReference>
<dbReference type="PROSITE" id="PS00455">
    <property type="entry name" value="AMP_BINDING"/>
    <property type="match status" value="2"/>
</dbReference>
<dbReference type="PANTHER" id="PTHR45527:SF1">
    <property type="entry name" value="FATTY ACID SYNTHASE"/>
    <property type="match status" value="1"/>
</dbReference>
<dbReference type="InterPro" id="IPR036736">
    <property type="entry name" value="ACP-like_sf"/>
</dbReference>
<evidence type="ECO:0000256" key="4">
    <source>
        <dbReference type="ARBA" id="ARBA00022553"/>
    </source>
</evidence>
<dbReference type="Gene3D" id="3.40.50.1820">
    <property type="entry name" value="alpha/beta hydrolase"/>
    <property type="match status" value="1"/>
</dbReference>
<evidence type="ECO:0000256" key="3">
    <source>
        <dbReference type="ARBA" id="ARBA00022450"/>
    </source>
</evidence>
<dbReference type="CDD" id="cd05930">
    <property type="entry name" value="A_NRPS"/>
    <property type="match status" value="2"/>
</dbReference>
<protein>
    <submittedName>
        <fullName evidence="6">Non-ribosomal peptide synthetase</fullName>
    </submittedName>
</protein>
<dbReference type="EMBL" id="AP019860">
    <property type="protein sequence ID" value="BBM85629.1"/>
    <property type="molecule type" value="Genomic_DNA"/>
</dbReference>
<dbReference type="FunFam" id="1.10.1200.10:FF:000016">
    <property type="entry name" value="Non-ribosomal peptide synthase"/>
    <property type="match status" value="1"/>
</dbReference>
<dbReference type="Pfam" id="PF00975">
    <property type="entry name" value="Thioesterase"/>
    <property type="match status" value="1"/>
</dbReference>
<comment type="similarity">
    <text evidence="2">Belongs to the ATP-dependent AMP-binding enzyme family.</text>
</comment>
<dbReference type="GO" id="GO:0031177">
    <property type="term" value="F:phosphopantetheine binding"/>
    <property type="evidence" value="ECO:0007669"/>
    <property type="project" value="TreeGrafter"/>
</dbReference>
<dbReference type="Gene3D" id="1.10.10.1830">
    <property type="entry name" value="Non-ribosomal peptide synthase, adenylation domain"/>
    <property type="match status" value="1"/>
</dbReference>
<dbReference type="InterPro" id="IPR009081">
    <property type="entry name" value="PP-bd_ACP"/>
</dbReference>
<dbReference type="GO" id="GO:0043041">
    <property type="term" value="P:amino acid activation for nonribosomal peptide biosynthetic process"/>
    <property type="evidence" value="ECO:0007669"/>
    <property type="project" value="TreeGrafter"/>
</dbReference>
<dbReference type="InterPro" id="IPR023213">
    <property type="entry name" value="CAT-like_dom_sf"/>
</dbReference>
<dbReference type="Pfam" id="PF00668">
    <property type="entry name" value="Condensation"/>
    <property type="match status" value="2"/>
</dbReference>
<dbReference type="RefSeq" id="WP_151969720.1">
    <property type="nucleotide sequence ID" value="NZ_AP019860.1"/>
</dbReference>
<dbReference type="GO" id="GO:0003824">
    <property type="term" value="F:catalytic activity"/>
    <property type="evidence" value="ECO:0007669"/>
    <property type="project" value="InterPro"/>
</dbReference>
<dbReference type="FunFam" id="1.10.1200.10:FF:000005">
    <property type="entry name" value="Nonribosomal peptide synthetase 1"/>
    <property type="match status" value="1"/>
</dbReference>
<dbReference type="Pfam" id="PF00550">
    <property type="entry name" value="PP-binding"/>
    <property type="match status" value="2"/>
</dbReference>
<feature type="domain" description="Carrier" evidence="5">
    <location>
        <begin position="1012"/>
        <end position="1087"/>
    </location>
</feature>
<dbReference type="InterPro" id="IPR001242">
    <property type="entry name" value="Condensation_dom"/>
</dbReference>
<feature type="domain" description="Carrier" evidence="5">
    <location>
        <begin position="2069"/>
        <end position="2150"/>
    </location>
</feature>
<dbReference type="Gene3D" id="3.30.300.30">
    <property type="match status" value="2"/>
</dbReference>
<reference evidence="6 7" key="1">
    <citation type="submission" date="2019-08" db="EMBL/GenBank/DDBJ databases">
        <title>Complete genome sequence of Candidatus Uab amorphum.</title>
        <authorList>
            <person name="Shiratori T."/>
            <person name="Suzuki S."/>
            <person name="Kakizawa Y."/>
            <person name="Ishida K."/>
        </authorList>
    </citation>
    <scope>NUCLEOTIDE SEQUENCE [LARGE SCALE GENOMIC DNA]</scope>
    <source>
        <strain evidence="6 7">SRT547</strain>
    </source>
</reference>
<dbReference type="NCBIfam" id="TIGR01733">
    <property type="entry name" value="AA-adenyl-dom"/>
    <property type="match status" value="2"/>
</dbReference>
<dbReference type="Gene3D" id="3.40.50.980">
    <property type="match status" value="2"/>
</dbReference>
<dbReference type="SUPFAM" id="SSF47336">
    <property type="entry name" value="ACP-like"/>
    <property type="match status" value="2"/>
</dbReference>
<evidence type="ECO:0000313" key="7">
    <source>
        <dbReference type="Proteomes" id="UP000326354"/>
    </source>
</evidence>
<dbReference type="Pfam" id="PF00501">
    <property type="entry name" value="AMP-binding"/>
    <property type="match status" value="2"/>
</dbReference>
<dbReference type="GO" id="GO:0072330">
    <property type="term" value="P:monocarboxylic acid biosynthetic process"/>
    <property type="evidence" value="ECO:0007669"/>
    <property type="project" value="UniProtKB-ARBA"/>
</dbReference>
<dbReference type="Pfam" id="PF18563">
    <property type="entry name" value="TubC_N"/>
    <property type="match status" value="1"/>
</dbReference>
<dbReference type="InterPro" id="IPR029058">
    <property type="entry name" value="AB_hydrolase_fold"/>
</dbReference>
<dbReference type="InterPro" id="IPR044894">
    <property type="entry name" value="TubC_N_sf"/>
</dbReference>
<keyword evidence="7" id="KW-1185">Reference proteome</keyword>
<dbReference type="FunFam" id="3.40.50.12780:FF:000012">
    <property type="entry name" value="Non-ribosomal peptide synthetase"/>
    <property type="match status" value="1"/>
</dbReference>
<evidence type="ECO:0000259" key="5">
    <source>
        <dbReference type="PROSITE" id="PS50075"/>
    </source>
</evidence>
<dbReference type="InterPro" id="IPR010071">
    <property type="entry name" value="AA_adenyl_dom"/>
</dbReference>
<organism evidence="6 7">
    <name type="scientific">Uabimicrobium amorphum</name>
    <dbReference type="NCBI Taxonomy" id="2596890"/>
    <lineage>
        <taxon>Bacteria</taxon>
        <taxon>Pseudomonadati</taxon>
        <taxon>Planctomycetota</taxon>
        <taxon>Candidatus Uabimicrobiia</taxon>
        <taxon>Candidatus Uabimicrobiales</taxon>
        <taxon>Candidatus Uabimicrobiaceae</taxon>
        <taxon>Candidatus Uabimicrobium</taxon>
    </lineage>
</organism>
<dbReference type="InterPro" id="IPR025110">
    <property type="entry name" value="AMP-bd_C"/>
</dbReference>
<name>A0A5S9F5G1_UABAM</name>
<dbReference type="Gene3D" id="3.30.559.30">
    <property type="entry name" value="Nonribosomal peptide synthetase, condensation domain"/>
    <property type="match status" value="2"/>
</dbReference>
<dbReference type="NCBIfam" id="NF003417">
    <property type="entry name" value="PRK04813.1"/>
    <property type="match status" value="2"/>
</dbReference>
<dbReference type="Proteomes" id="UP000326354">
    <property type="component" value="Chromosome"/>
</dbReference>
<evidence type="ECO:0000256" key="1">
    <source>
        <dbReference type="ARBA" id="ARBA00001957"/>
    </source>
</evidence>